<protein>
    <submittedName>
        <fullName evidence="1">RloB family protein</fullName>
    </submittedName>
</protein>
<dbReference type="EMBL" id="JAFEJT020000060">
    <property type="protein sequence ID" value="MCH9276855.1"/>
    <property type="molecule type" value="Genomic_DNA"/>
</dbReference>
<gene>
    <name evidence="1" type="ORF">JS533_011325</name>
</gene>
<proteinExistence type="predicted"/>
<organism evidence="1 2">
    <name type="scientific">Bifidobacterium amazonense</name>
    <dbReference type="NCBI Taxonomy" id="2809027"/>
    <lineage>
        <taxon>Bacteria</taxon>
        <taxon>Bacillati</taxon>
        <taxon>Actinomycetota</taxon>
        <taxon>Actinomycetes</taxon>
        <taxon>Bifidobacteriales</taxon>
        <taxon>Bifidobacteriaceae</taxon>
        <taxon>Bifidobacterium</taxon>
    </lineage>
</organism>
<accession>A0ABS9VXL3</accession>
<reference evidence="1 2" key="1">
    <citation type="journal article" date="2021" name="Environ. Microbiol.">
        <title>Genetic insights into the dark matter of the mammalian gut microbiota through targeted genome reconstruction.</title>
        <authorList>
            <person name="Lugli G.A."/>
            <person name="Alessandri G."/>
            <person name="Milani C."/>
            <person name="Viappiani A."/>
            <person name="Fontana F."/>
            <person name="Tarracchini C."/>
            <person name="Mancabelli L."/>
            <person name="Argentini C."/>
            <person name="Ruiz L."/>
            <person name="Margolles A."/>
            <person name="van Sinderen D."/>
            <person name="Turroni F."/>
            <person name="Ventura M."/>
        </authorList>
    </citation>
    <scope>NUCLEOTIDE SEQUENCE [LARGE SCALE GENOMIC DNA]</scope>
    <source>
        <strain evidence="1 2">MA1</strain>
    </source>
</reference>
<keyword evidence="2" id="KW-1185">Reference proteome</keyword>
<evidence type="ECO:0000313" key="2">
    <source>
        <dbReference type="Proteomes" id="UP000710815"/>
    </source>
</evidence>
<evidence type="ECO:0000313" key="1">
    <source>
        <dbReference type="EMBL" id="MCH9276855.1"/>
    </source>
</evidence>
<reference evidence="1 2" key="2">
    <citation type="journal article" date="2021" name="Syst. Appl. Microbiol.">
        <title>Phylogenetic classification of ten novel species belonging to the genus Bifidobacterium comprising B. phasiani sp. nov., B. pongonis sp. nov., B. saguinibicoloris sp. nov., B. colobi sp. nov., B. simiiventris sp. nov., B. santillanense sp. nov., B. miconis sp. nov., B. amazonense sp. nov., B. pluvialisilvae sp. nov., and B. miconisargentati sp. nov.</title>
        <authorList>
            <person name="Lugli G.A."/>
            <person name="Calvete-Torre I."/>
            <person name="Alessandri G."/>
            <person name="Milani C."/>
            <person name="Turroni F."/>
            <person name="Laiolo P."/>
            <person name="Ossiprandi M.C."/>
            <person name="Margolles A."/>
            <person name="Ruiz L."/>
            <person name="Ventura M."/>
        </authorList>
    </citation>
    <scope>NUCLEOTIDE SEQUENCE [LARGE SCALE GENOMIC DNA]</scope>
    <source>
        <strain evidence="1 2">MA1</strain>
    </source>
</reference>
<comment type="caution">
    <text evidence="1">The sequence shown here is derived from an EMBL/GenBank/DDBJ whole genome shotgun (WGS) entry which is preliminary data.</text>
</comment>
<dbReference type="Proteomes" id="UP000710815">
    <property type="component" value="Unassembled WGS sequence"/>
</dbReference>
<dbReference type="InterPro" id="IPR025591">
    <property type="entry name" value="RloB"/>
</dbReference>
<name>A0ABS9VXL3_9BIFI</name>
<dbReference type="Pfam" id="PF13707">
    <property type="entry name" value="RloB"/>
    <property type="match status" value="1"/>
</dbReference>
<sequence>MTEVEYINAIKRLPSIAERFHIEIDDLHGAPRNLMDKAINVLRGNQEINQCWCVFDVEWPASHPHDHHPYLQDVIRRSDQYEHIRCAISNPTFEFWLILHHKYENRFLLNEDAEKERHQLDGSIDKSLFGKKSGDIYDAEWYALHCEIACKNAVKLDQWRALSASFPNNNPSSTMTSFIKELGLYNQD</sequence>